<dbReference type="Proteomes" id="UP000053342">
    <property type="component" value="Unassembled WGS sequence"/>
</dbReference>
<feature type="region of interest" description="Disordered" evidence="6">
    <location>
        <begin position="356"/>
        <end position="391"/>
    </location>
</feature>
<dbReference type="OrthoDB" id="2592092at2759"/>
<dbReference type="AlphaFoldDB" id="A0A0D2BVG8"/>
<evidence type="ECO:0000256" key="5">
    <source>
        <dbReference type="ARBA" id="ARBA00023242"/>
    </source>
</evidence>
<dbReference type="EMBL" id="KN847337">
    <property type="protein sequence ID" value="KIW41447.1"/>
    <property type="molecule type" value="Genomic_DNA"/>
</dbReference>
<gene>
    <name evidence="9" type="ORF">PV06_07006</name>
</gene>
<proteinExistence type="predicted"/>
<evidence type="ECO:0000256" key="6">
    <source>
        <dbReference type="SAM" id="MobiDB-lite"/>
    </source>
</evidence>
<feature type="region of interest" description="Disordered" evidence="6">
    <location>
        <begin position="22"/>
        <end position="58"/>
    </location>
</feature>
<dbReference type="GO" id="GO:0008270">
    <property type="term" value="F:zinc ion binding"/>
    <property type="evidence" value="ECO:0007669"/>
    <property type="project" value="UniProtKB-KW"/>
</dbReference>
<protein>
    <recommendedName>
        <fullName evidence="11">C3HC-type domain-containing protein</fullName>
    </recommendedName>
</protein>
<keyword evidence="5" id="KW-0539">Nucleus</keyword>
<feature type="domain" description="NuBaID C-terminal" evidence="8">
    <location>
        <begin position="260"/>
        <end position="356"/>
    </location>
</feature>
<dbReference type="RefSeq" id="XP_016261663.1">
    <property type="nucleotide sequence ID" value="XM_016408183.1"/>
</dbReference>
<comment type="subcellular location">
    <subcellularLocation>
        <location evidence="1">Nucleus</location>
    </subcellularLocation>
</comment>
<dbReference type="VEuPathDB" id="FungiDB:PV06_07006"/>
<evidence type="ECO:0000256" key="2">
    <source>
        <dbReference type="ARBA" id="ARBA00022723"/>
    </source>
</evidence>
<feature type="compositionally biased region" description="Polar residues" evidence="6">
    <location>
        <begin position="27"/>
        <end position="49"/>
    </location>
</feature>
<dbReference type="PANTHER" id="PTHR15835">
    <property type="entry name" value="NUCLEAR-INTERACTING PARTNER OF ALK"/>
    <property type="match status" value="1"/>
</dbReference>
<evidence type="ECO:0000259" key="8">
    <source>
        <dbReference type="Pfam" id="PF08600"/>
    </source>
</evidence>
<organism evidence="9 10">
    <name type="scientific">Exophiala oligosperma</name>
    <dbReference type="NCBI Taxonomy" id="215243"/>
    <lineage>
        <taxon>Eukaryota</taxon>
        <taxon>Fungi</taxon>
        <taxon>Dikarya</taxon>
        <taxon>Ascomycota</taxon>
        <taxon>Pezizomycotina</taxon>
        <taxon>Eurotiomycetes</taxon>
        <taxon>Chaetothyriomycetidae</taxon>
        <taxon>Chaetothyriales</taxon>
        <taxon>Herpotrichiellaceae</taxon>
        <taxon>Exophiala</taxon>
    </lineage>
</organism>
<evidence type="ECO:0000256" key="3">
    <source>
        <dbReference type="ARBA" id="ARBA00022771"/>
    </source>
</evidence>
<dbReference type="STRING" id="215243.A0A0D2BVG8"/>
<evidence type="ECO:0000256" key="4">
    <source>
        <dbReference type="ARBA" id="ARBA00022833"/>
    </source>
</evidence>
<feature type="compositionally biased region" description="Polar residues" evidence="6">
    <location>
        <begin position="375"/>
        <end position="384"/>
    </location>
</feature>
<keyword evidence="2" id="KW-0479">Metal-binding</keyword>
<evidence type="ECO:0000313" key="9">
    <source>
        <dbReference type="EMBL" id="KIW41447.1"/>
    </source>
</evidence>
<dbReference type="Pfam" id="PF07967">
    <property type="entry name" value="zf-C3HC"/>
    <property type="match status" value="1"/>
</dbReference>
<keyword evidence="10" id="KW-1185">Reference proteome</keyword>
<accession>A0A0D2BVG8</accession>
<evidence type="ECO:0000313" key="10">
    <source>
        <dbReference type="Proteomes" id="UP000053342"/>
    </source>
</evidence>
<evidence type="ECO:0000256" key="1">
    <source>
        <dbReference type="ARBA" id="ARBA00004123"/>
    </source>
</evidence>
<keyword evidence="4" id="KW-0862">Zinc</keyword>
<reference evidence="9 10" key="1">
    <citation type="submission" date="2015-01" db="EMBL/GenBank/DDBJ databases">
        <title>The Genome Sequence of Exophiala oligosperma CBS72588.</title>
        <authorList>
            <consortium name="The Broad Institute Genomics Platform"/>
            <person name="Cuomo C."/>
            <person name="de Hoog S."/>
            <person name="Gorbushina A."/>
            <person name="Stielow B."/>
            <person name="Teixiera M."/>
            <person name="Abouelleil A."/>
            <person name="Chapman S.B."/>
            <person name="Priest M."/>
            <person name="Young S.K."/>
            <person name="Wortman J."/>
            <person name="Nusbaum C."/>
            <person name="Birren B."/>
        </authorList>
    </citation>
    <scope>NUCLEOTIDE SEQUENCE [LARGE SCALE GENOMIC DNA]</scope>
    <source>
        <strain evidence="9 10">CBS 72588</strain>
    </source>
</reference>
<dbReference type="PANTHER" id="PTHR15835:SF6">
    <property type="entry name" value="ZINC FINGER C3HC-TYPE PROTEIN 1"/>
    <property type="match status" value="1"/>
</dbReference>
<keyword evidence="3" id="KW-0863">Zinc-finger</keyword>
<sequence length="420" mass="47479">MSYAVETKKRKFDRILEALSDSAASPARSSLNTRNNASTTTLTQDSASDSSKRRRVAPTSKIIVTSSSVTSLSGHYLPSSRTAFLQRLETFRHVTQWHIPSSERINAAEWAKRGWACVDTDTVYCGACKERVHVDLEVNVDSKEHNDHERDEDGTEEDDSFAFRTEIHEGLIKRYQEMIVTAHAESCLWRQRGCDSTIQRIEGLLNTSIALSALQTRYDGLMIQADEIPEHVSLPAEVFEGTNTLDDFRFNDGGKPHSDALKLALCGWERKGEDIIECRHCFRSLGLWLYRGESPAMDRLDAVEDHLEYCPWRSAEAQNTEIVVGVRENTDDSRPKAQQLAGWSLVFQAMLKDNSRKRGSKSLGSTFASDIDSPTAGSETSLTPEQREKKMRDLLRRIKEIKKPFNVKSLLRRKDKAPKP</sequence>
<feature type="domain" description="C3HC-type" evidence="7">
    <location>
        <begin position="78"/>
        <end position="232"/>
    </location>
</feature>
<dbReference type="InterPro" id="IPR012935">
    <property type="entry name" value="NuBaID_N"/>
</dbReference>
<evidence type="ECO:0008006" key="11">
    <source>
        <dbReference type="Google" id="ProtNLM"/>
    </source>
</evidence>
<dbReference type="Pfam" id="PF08600">
    <property type="entry name" value="NuBaID_C"/>
    <property type="match status" value="1"/>
</dbReference>
<name>A0A0D2BVG8_9EURO</name>
<dbReference type="GO" id="GO:0005634">
    <property type="term" value="C:nucleus"/>
    <property type="evidence" value="ECO:0007669"/>
    <property type="project" value="UniProtKB-SubCell"/>
</dbReference>
<dbReference type="HOGENOM" id="CLU_031412_1_1_1"/>
<dbReference type="InterPro" id="IPR013909">
    <property type="entry name" value="NuBaID_C"/>
</dbReference>
<evidence type="ECO:0000259" key="7">
    <source>
        <dbReference type="Pfam" id="PF07967"/>
    </source>
</evidence>
<dbReference type="GeneID" id="27359080"/>